<evidence type="ECO:0000313" key="2">
    <source>
        <dbReference type="Proteomes" id="UP000472265"/>
    </source>
</evidence>
<keyword evidence="2" id="KW-1185">Reference proteome</keyword>
<evidence type="ECO:0000313" key="1">
    <source>
        <dbReference type="Ensembl" id="ENSSAUP00010029796.1"/>
    </source>
</evidence>
<dbReference type="AlphaFoldDB" id="A0A671VZE0"/>
<reference evidence="1" key="3">
    <citation type="submission" date="2025-09" db="UniProtKB">
        <authorList>
            <consortium name="Ensembl"/>
        </authorList>
    </citation>
    <scope>IDENTIFICATION</scope>
</reference>
<dbReference type="InParanoid" id="A0A671VZE0"/>
<reference evidence="1" key="1">
    <citation type="submission" date="2021-04" db="EMBL/GenBank/DDBJ databases">
        <authorList>
            <consortium name="Wellcome Sanger Institute Data Sharing"/>
        </authorList>
    </citation>
    <scope>NUCLEOTIDE SEQUENCE [LARGE SCALE GENOMIC DNA]</scope>
</reference>
<dbReference type="Proteomes" id="UP000472265">
    <property type="component" value="Chromosome 7"/>
</dbReference>
<proteinExistence type="predicted"/>
<sequence length="212" mass="24581">MCCDSVHLNLITAAAIASTPVCFPWDAAPTPVRPSRCLVVTPMTFPIISDSALILNPLHPPWVHKPTVSLETPAVHHHNHQRTLILQRREHYKCHQVWRKPFYGTSSEREEYRKELREQLKRQMEEKCATLKLQLAGKAKEAENACEVDRLALSGDRERIVTHRKSMTAYRDENKRLMEQSWRDRALTRSQEALKERELLCLNPINWSGTLK</sequence>
<protein>
    <submittedName>
        <fullName evidence="1">Uncharacterized protein</fullName>
    </submittedName>
</protein>
<reference evidence="1" key="2">
    <citation type="submission" date="2025-08" db="UniProtKB">
        <authorList>
            <consortium name="Ensembl"/>
        </authorList>
    </citation>
    <scope>IDENTIFICATION</scope>
</reference>
<accession>A0A671VZE0</accession>
<organism evidence="1 2">
    <name type="scientific">Sparus aurata</name>
    <name type="common">Gilthead sea bream</name>
    <dbReference type="NCBI Taxonomy" id="8175"/>
    <lineage>
        <taxon>Eukaryota</taxon>
        <taxon>Metazoa</taxon>
        <taxon>Chordata</taxon>
        <taxon>Craniata</taxon>
        <taxon>Vertebrata</taxon>
        <taxon>Euteleostomi</taxon>
        <taxon>Actinopterygii</taxon>
        <taxon>Neopterygii</taxon>
        <taxon>Teleostei</taxon>
        <taxon>Neoteleostei</taxon>
        <taxon>Acanthomorphata</taxon>
        <taxon>Eupercaria</taxon>
        <taxon>Spariformes</taxon>
        <taxon>Sparidae</taxon>
        <taxon>Sparus</taxon>
    </lineage>
</organism>
<dbReference type="OMA" id="PDVHQHN"/>
<gene>
    <name evidence="1" type="primary">LOC115585684</name>
</gene>
<dbReference type="GeneTree" id="ENSGT00660000097455"/>
<name>A0A671VZE0_SPAAU</name>
<dbReference type="Ensembl" id="ENSSAUT00010031408.1">
    <property type="protein sequence ID" value="ENSSAUP00010029796.1"/>
    <property type="gene ID" value="ENSSAUG00010012809.1"/>
</dbReference>